<evidence type="ECO:0000313" key="2">
    <source>
        <dbReference type="Proteomes" id="UP000248917"/>
    </source>
</evidence>
<protein>
    <submittedName>
        <fullName evidence="1">Uncharacterized protein</fullName>
    </submittedName>
</protein>
<keyword evidence="2" id="KW-1185">Reference proteome</keyword>
<proteinExistence type="predicted"/>
<dbReference type="Proteomes" id="UP000248917">
    <property type="component" value="Unassembled WGS sequence"/>
</dbReference>
<sequence length="92" mass="10236">MFSSSSTRGELFNQFVKIQKIFKMKKFILLIGFIGMVGAAQANEPWRYEMVREACNRVEGASFYVCRSTELYVGCSVSAQTLCPGYGGASIE</sequence>
<accession>A0A326RJQ9</accession>
<gene>
    <name evidence="1" type="ORF">CLV31_11974</name>
</gene>
<dbReference type="EMBL" id="QKTX01000019">
    <property type="protein sequence ID" value="PZV77661.1"/>
    <property type="molecule type" value="Genomic_DNA"/>
</dbReference>
<evidence type="ECO:0000313" key="1">
    <source>
        <dbReference type="EMBL" id="PZV77661.1"/>
    </source>
</evidence>
<name>A0A326RJQ9_9BACT</name>
<organism evidence="1 2">
    <name type="scientific">Algoriphagus aquaeductus</name>
    <dbReference type="NCBI Taxonomy" id="475299"/>
    <lineage>
        <taxon>Bacteria</taxon>
        <taxon>Pseudomonadati</taxon>
        <taxon>Bacteroidota</taxon>
        <taxon>Cytophagia</taxon>
        <taxon>Cytophagales</taxon>
        <taxon>Cyclobacteriaceae</taxon>
        <taxon>Algoriphagus</taxon>
    </lineage>
</organism>
<dbReference type="AlphaFoldDB" id="A0A326RJQ9"/>
<comment type="caution">
    <text evidence="1">The sequence shown here is derived from an EMBL/GenBank/DDBJ whole genome shotgun (WGS) entry which is preliminary data.</text>
</comment>
<reference evidence="1 2" key="1">
    <citation type="submission" date="2018-06" db="EMBL/GenBank/DDBJ databases">
        <title>Genomic Encyclopedia of Archaeal and Bacterial Type Strains, Phase II (KMG-II): from individual species to whole genera.</title>
        <authorList>
            <person name="Goeker M."/>
        </authorList>
    </citation>
    <scope>NUCLEOTIDE SEQUENCE [LARGE SCALE GENOMIC DNA]</scope>
    <source>
        <strain evidence="1 2">T4</strain>
    </source>
</reference>